<reference evidence="5" key="4">
    <citation type="submission" date="2023-12" db="EMBL/GenBank/DDBJ databases">
        <authorList>
            <person name="Sun Q."/>
            <person name="Inoue M."/>
        </authorList>
    </citation>
    <scope>NUCLEOTIDE SEQUENCE</scope>
    <source>
        <strain evidence="5">JCM 10664</strain>
    </source>
</reference>
<dbReference type="PROSITE" id="PS00455">
    <property type="entry name" value="AMP_BINDING"/>
    <property type="match status" value="1"/>
</dbReference>
<organism evidence="6 7">
    <name type="scientific">Saccharopolyspora thermophila</name>
    <dbReference type="NCBI Taxonomy" id="89367"/>
    <lineage>
        <taxon>Bacteria</taxon>
        <taxon>Bacillati</taxon>
        <taxon>Actinomycetota</taxon>
        <taxon>Actinomycetes</taxon>
        <taxon>Pseudonocardiales</taxon>
        <taxon>Pseudonocardiaceae</taxon>
        <taxon>Saccharopolyspora</taxon>
    </lineage>
</organism>
<sequence length="539" mass="57978">MTQNRMWQETSAHNRAAWQRHGADPSRIGELATGTLPSACAAAPHRRALLFPAESDRWLTHGDIAEHSTRTASWLRANGVRPGDRVLLCGHNTSALVLAYVAVLRAGAVAVLANPAYTADELAHLVTDSGAGWAFAAHPATERLSGLDLRVVSLDKPLPAAPRTGRQNPAPEHDFREDRDSAHDLALLAYTSGTTGTPKGVPLTHANLLSSIRAAMLAWRWSEDDVLVHSLPLSHQHGLGGVHATLLSGSAAVILPHFDAEELTRAMRAHSATVLFAVPAIYERLVDAPDALTTPTLRLAVSGSAPLSPELADRLTRLLGQPPLERYGSTESGLNVSNPIDGPRLPGTVGLPLPGVELRIADESGVEVPVGRDGEILLRGPQVFGGYWNRPEATRESFHPGGWFRTGDLGRIDPATGYLSITGRTKELIITGGFNVYPREVELALEKHPAVAEAAVAGMPSQRWGEQVTAWIVPTGPADVDDVLAHCRRLLAPYKCPKQVYVVDSLPRTSMGKLRRSALKPLDTRSLDRAIATLRRAEL</sequence>
<feature type="domain" description="AMP-dependent synthetase/ligase" evidence="3">
    <location>
        <begin position="39"/>
        <end position="388"/>
    </location>
</feature>
<feature type="domain" description="AMP-binding enzyme C-terminal" evidence="4">
    <location>
        <begin position="440"/>
        <end position="513"/>
    </location>
</feature>
<dbReference type="Proteomes" id="UP000597989">
    <property type="component" value="Unassembled WGS sequence"/>
</dbReference>
<dbReference type="InterPro" id="IPR000873">
    <property type="entry name" value="AMP-dep_synth/lig_dom"/>
</dbReference>
<comment type="caution">
    <text evidence="6">The sequence shown here is derived from an EMBL/GenBank/DDBJ whole genome shotgun (WGS) entry which is preliminary data.</text>
</comment>
<dbReference type="InterPro" id="IPR020845">
    <property type="entry name" value="AMP-binding_CS"/>
</dbReference>
<dbReference type="Proteomes" id="UP001500220">
    <property type="component" value="Unassembled WGS sequence"/>
</dbReference>
<dbReference type="Pfam" id="PF13193">
    <property type="entry name" value="AMP-binding_C"/>
    <property type="match status" value="1"/>
</dbReference>
<feature type="region of interest" description="Disordered" evidence="2">
    <location>
        <begin position="1"/>
        <end position="23"/>
    </location>
</feature>
<evidence type="ECO:0000259" key="3">
    <source>
        <dbReference type="Pfam" id="PF00501"/>
    </source>
</evidence>
<evidence type="ECO:0000313" key="6">
    <source>
        <dbReference type="EMBL" id="GGI88682.1"/>
    </source>
</evidence>
<reference evidence="6 7" key="1">
    <citation type="journal article" date="2014" name="Int. J. Syst. Evol. Microbiol.">
        <title>Complete genome sequence of Corynebacterium casei LMG S-19264T (=DSM 44701T), isolated from a smear-ripened cheese.</title>
        <authorList>
            <consortium name="US DOE Joint Genome Institute (JGI-PGF)"/>
            <person name="Walter F."/>
            <person name="Albersmeier A."/>
            <person name="Kalinowski J."/>
            <person name="Ruckert C."/>
        </authorList>
    </citation>
    <scope>NUCLEOTIDE SEQUENCE [LARGE SCALE GENOMIC DNA]</scope>
    <source>
        <strain evidence="6 7">CGMCC 4.7206</strain>
    </source>
</reference>
<evidence type="ECO:0000313" key="7">
    <source>
        <dbReference type="Proteomes" id="UP000597989"/>
    </source>
</evidence>
<dbReference type="EMBL" id="BMMT01000008">
    <property type="protein sequence ID" value="GGI88682.1"/>
    <property type="molecule type" value="Genomic_DNA"/>
</dbReference>
<dbReference type="EMBL" id="BAAAHC010000001">
    <property type="protein sequence ID" value="GAA0502890.1"/>
    <property type="molecule type" value="Genomic_DNA"/>
</dbReference>
<feature type="compositionally biased region" description="Polar residues" evidence="2">
    <location>
        <begin position="1"/>
        <end position="13"/>
    </location>
</feature>
<dbReference type="PANTHER" id="PTHR43201:SF8">
    <property type="entry name" value="ACYL-COA SYNTHETASE FAMILY MEMBER 3"/>
    <property type="match status" value="1"/>
</dbReference>
<proteinExistence type="inferred from homology"/>
<evidence type="ECO:0000256" key="2">
    <source>
        <dbReference type="SAM" id="MobiDB-lite"/>
    </source>
</evidence>
<dbReference type="SUPFAM" id="SSF56801">
    <property type="entry name" value="Acetyl-CoA synthetase-like"/>
    <property type="match status" value="1"/>
</dbReference>
<keyword evidence="8" id="KW-1185">Reference proteome</keyword>
<keyword evidence="6" id="KW-0436">Ligase</keyword>
<name>A0A917NE12_9PSEU</name>
<reference evidence="5 8" key="2">
    <citation type="journal article" date="2019" name="Int. J. Syst. Evol. Microbiol.">
        <title>The Global Catalogue of Microorganisms (GCM) 10K type strain sequencing project: providing services to taxonomists for standard genome sequencing and annotation.</title>
        <authorList>
            <consortium name="The Broad Institute Genomics Platform"/>
            <consortium name="The Broad Institute Genome Sequencing Center for Infectious Disease"/>
            <person name="Wu L."/>
            <person name="Ma J."/>
        </authorList>
    </citation>
    <scope>NUCLEOTIDE SEQUENCE [LARGE SCALE GENOMIC DNA]</scope>
    <source>
        <strain evidence="5 8">JCM 10664</strain>
    </source>
</reference>
<dbReference type="AlphaFoldDB" id="A0A917NE12"/>
<dbReference type="InterPro" id="IPR025110">
    <property type="entry name" value="AMP-bd_C"/>
</dbReference>
<evidence type="ECO:0000259" key="4">
    <source>
        <dbReference type="Pfam" id="PF13193"/>
    </source>
</evidence>
<dbReference type="GO" id="GO:0031956">
    <property type="term" value="F:medium-chain fatty acid-CoA ligase activity"/>
    <property type="evidence" value="ECO:0007669"/>
    <property type="project" value="TreeGrafter"/>
</dbReference>
<evidence type="ECO:0000313" key="8">
    <source>
        <dbReference type="Proteomes" id="UP001500220"/>
    </source>
</evidence>
<evidence type="ECO:0000256" key="1">
    <source>
        <dbReference type="ARBA" id="ARBA00006432"/>
    </source>
</evidence>
<dbReference type="InterPro" id="IPR045851">
    <property type="entry name" value="AMP-bd_C_sf"/>
</dbReference>
<dbReference type="GO" id="GO:0006631">
    <property type="term" value="P:fatty acid metabolic process"/>
    <property type="evidence" value="ECO:0007669"/>
    <property type="project" value="TreeGrafter"/>
</dbReference>
<accession>A0A917NE12</accession>
<comment type="similarity">
    <text evidence="1">Belongs to the ATP-dependent AMP-binding enzyme family.</text>
</comment>
<dbReference type="Pfam" id="PF00501">
    <property type="entry name" value="AMP-binding"/>
    <property type="match status" value="1"/>
</dbReference>
<dbReference type="PANTHER" id="PTHR43201">
    <property type="entry name" value="ACYL-COA SYNTHETASE"/>
    <property type="match status" value="1"/>
</dbReference>
<protein>
    <submittedName>
        <fullName evidence="5">Acyl-CoA synthetase</fullName>
    </submittedName>
    <submittedName>
        <fullName evidence="6">Long-chain-fatty-acid--CoA ligase</fullName>
    </submittedName>
</protein>
<dbReference type="Gene3D" id="3.30.300.30">
    <property type="match status" value="1"/>
</dbReference>
<gene>
    <name evidence="5" type="ORF">GCM10009545_00600</name>
    <name evidence="6" type="ORF">GCM10011581_27240</name>
</gene>
<dbReference type="InterPro" id="IPR042099">
    <property type="entry name" value="ANL_N_sf"/>
</dbReference>
<dbReference type="Gene3D" id="3.40.50.12780">
    <property type="entry name" value="N-terminal domain of ligase-like"/>
    <property type="match status" value="1"/>
</dbReference>
<reference evidence="6" key="3">
    <citation type="submission" date="2020-09" db="EMBL/GenBank/DDBJ databases">
        <authorList>
            <person name="Sun Q."/>
            <person name="Zhou Y."/>
        </authorList>
    </citation>
    <scope>NUCLEOTIDE SEQUENCE</scope>
    <source>
        <strain evidence="6">CGMCC 4.7206</strain>
    </source>
</reference>
<evidence type="ECO:0000313" key="5">
    <source>
        <dbReference type="EMBL" id="GAA0502890.1"/>
    </source>
</evidence>